<comment type="caution">
    <text evidence="2">The sequence shown here is derived from an EMBL/GenBank/DDBJ whole genome shotgun (WGS) entry which is preliminary data.</text>
</comment>
<name>A0A0G0JCZ7_9BACT</name>
<protein>
    <submittedName>
        <fullName evidence="2">RNA polymerase sigma factor</fullName>
    </submittedName>
</protein>
<dbReference type="GO" id="GO:0003700">
    <property type="term" value="F:DNA-binding transcription factor activity"/>
    <property type="evidence" value="ECO:0007669"/>
    <property type="project" value="InterPro"/>
</dbReference>
<dbReference type="AlphaFoldDB" id="A0A0G0JCZ7"/>
<dbReference type="InterPro" id="IPR014284">
    <property type="entry name" value="RNA_pol_sigma-70_dom"/>
</dbReference>
<accession>A0A0G0JCZ7</accession>
<dbReference type="PANTHER" id="PTHR30603:SF47">
    <property type="entry name" value="RNA POLYMERASE SIGMA FACTOR SIGD, CHLOROPLASTIC"/>
    <property type="match status" value="1"/>
</dbReference>
<dbReference type="PANTHER" id="PTHR30603">
    <property type="entry name" value="RNA POLYMERASE SIGMA FACTOR RPO"/>
    <property type="match status" value="1"/>
</dbReference>
<dbReference type="NCBIfam" id="TIGR02937">
    <property type="entry name" value="sigma70-ECF"/>
    <property type="match status" value="1"/>
</dbReference>
<evidence type="ECO:0000313" key="2">
    <source>
        <dbReference type="EMBL" id="KKQ65543.1"/>
    </source>
</evidence>
<reference evidence="2 3" key="1">
    <citation type="journal article" date="2015" name="Nature">
        <title>rRNA introns, odd ribosomes, and small enigmatic genomes across a large radiation of phyla.</title>
        <authorList>
            <person name="Brown C.T."/>
            <person name="Hug L.A."/>
            <person name="Thomas B.C."/>
            <person name="Sharon I."/>
            <person name="Castelle C.J."/>
            <person name="Singh A."/>
            <person name="Wilkins M.J."/>
            <person name="Williams K.H."/>
            <person name="Banfield J.F."/>
        </authorList>
    </citation>
    <scope>NUCLEOTIDE SEQUENCE [LARGE SCALE GENOMIC DNA]</scope>
</reference>
<feature type="domain" description="RNA polymerase sigma-70 region 2" evidence="1">
    <location>
        <begin position="77"/>
        <end position="142"/>
    </location>
</feature>
<dbReference type="SUPFAM" id="SSF88946">
    <property type="entry name" value="Sigma2 domain of RNA polymerase sigma factors"/>
    <property type="match status" value="1"/>
</dbReference>
<evidence type="ECO:0000259" key="1">
    <source>
        <dbReference type="Pfam" id="PF04542"/>
    </source>
</evidence>
<dbReference type="InterPro" id="IPR050239">
    <property type="entry name" value="Sigma-70_RNA_pol_init_factors"/>
</dbReference>
<proteinExistence type="predicted"/>
<organism evidence="2 3">
    <name type="scientific">Candidatus Daviesbacteria bacterium GW2011_GWA2_38_24</name>
    <dbReference type="NCBI Taxonomy" id="1618422"/>
    <lineage>
        <taxon>Bacteria</taxon>
        <taxon>Candidatus Daviesiibacteriota</taxon>
    </lineage>
</organism>
<dbReference type="Gene3D" id="1.20.120.1810">
    <property type="match status" value="1"/>
</dbReference>
<dbReference type="InterPro" id="IPR013325">
    <property type="entry name" value="RNA_pol_sigma_r2"/>
</dbReference>
<dbReference type="InterPro" id="IPR007627">
    <property type="entry name" value="RNA_pol_sigma70_r2"/>
</dbReference>
<dbReference type="Proteomes" id="UP000034235">
    <property type="component" value="Unassembled WGS sequence"/>
</dbReference>
<dbReference type="GO" id="GO:0006352">
    <property type="term" value="P:DNA-templated transcription initiation"/>
    <property type="evidence" value="ECO:0007669"/>
    <property type="project" value="InterPro"/>
</dbReference>
<gene>
    <name evidence="2" type="ORF">US86_C0010G0017</name>
</gene>
<sequence length="240" mass="27966">MIPETDTPLTQMLSHSLLSRGDEVALGRRIRRFTDNQQALILGAIHPSFSPLDKTLYFQAFNWLHNDAKEARETFAKHNVRLVAKIAWRYKNFLPLKDLVQEGVMALSGIAEGFDPDRGFRFSTFAYKRLMGRFNTLARQERHRKEKELRYATGQLTHNEKFGALQEVYEINPDFRDKLDGVIRTLPEAVQDTVKKHLDGKTLGQISRENNQPLSTVKDRWNQFKINLDKPEVRRLFLQK</sequence>
<dbReference type="EMBL" id="LBUP01000010">
    <property type="protein sequence ID" value="KKQ65543.1"/>
    <property type="molecule type" value="Genomic_DNA"/>
</dbReference>
<evidence type="ECO:0000313" key="3">
    <source>
        <dbReference type="Proteomes" id="UP000034235"/>
    </source>
</evidence>
<dbReference type="Pfam" id="PF04542">
    <property type="entry name" value="Sigma70_r2"/>
    <property type="match status" value="1"/>
</dbReference>